<dbReference type="Pfam" id="PF13456">
    <property type="entry name" value="RVT_3"/>
    <property type="match status" value="1"/>
</dbReference>
<organism evidence="2 3">
    <name type="scientific">Hibiscus sabdariffa</name>
    <name type="common">roselle</name>
    <dbReference type="NCBI Taxonomy" id="183260"/>
    <lineage>
        <taxon>Eukaryota</taxon>
        <taxon>Viridiplantae</taxon>
        <taxon>Streptophyta</taxon>
        <taxon>Embryophyta</taxon>
        <taxon>Tracheophyta</taxon>
        <taxon>Spermatophyta</taxon>
        <taxon>Magnoliopsida</taxon>
        <taxon>eudicotyledons</taxon>
        <taxon>Gunneridae</taxon>
        <taxon>Pentapetalae</taxon>
        <taxon>rosids</taxon>
        <taxon>malvids</taxon>
        <taxon>Malvales</taxon>
        <taxon>Malvaceae</taxon>
        <taxon>Malvoideae</taxon>
        <taxon>Hibiscus</taxon>
    </lineage>
</organism>
<protein>
    <recommendedName>
        <fullName evidence="1">RNase H type-1 domain-containing protein</fullName>
    </recommendedName>
</protein>
<accession>A0ABR2U8J2</accession>
<feature type="domain" description="RNase H type-1" evidence="1">
    <location>
        <begin position="5"/>
        <end position="64"/>
    </location>
</feature>
<evidence type="ECO:0000313" key="3">
    <source>
        <dbReference type="Proteomes" id="UP001396334"/>
    </source>
</evidence>
<dbReference type="EMBL" id="JBBPBN010000001">
    <property type="protein sequence ID" value="KAK9046053.1"/>
    <property type="molecule type" value="Genomic_DNA"/>
</dbReference>
<gene>
    <name evidence="2" type="ORF">V6N11_051955</name>
</gene>
<evidence type="ECO:0000313" key="2">
    <source>
        <dbReference type="EMBL" id="KAK9046053.1"/>
    </source>
</evidence>
<name>A0ABR2U8J2_9ROSI</name>
<reference evidence="2 3" key="1">
    <citation type="journal article" date="2024" name="G3 (Bethesda)">
        <title>Genome assembly of Hibiscus sabdariffa L. provides insights into metabolisms of medicinal natural products.</title>
        <authorList>
            <person name="Kim T."/>
        </authorList>
    </citation>
    <scope>NUCLEOTIDE SEQUENCE [LARGE SCALE GENOMIC DNA]</scope>
    <source>
        <strain evidence="2">TK-2024</strain>
        <tissue evidence="2">Old leaves</tissue>
    </source>
</reference>
<comment type="caution">
    <text evidence="2">The sequence shown here is derived from an EMBL/GenBank/DDBJ whole genome shotgun (WGS) entry which is preliminary data.</text>
</comment>
<dbReference type="InterPro" id="IPR002156">
    <property type="entry name" value="RNaseH_domain"/>
</dbReference>
<sequence length="121" mass="13408">MKVKVDGAHQRSTRLAAIGVVARDHHGMVHAGIAQQIPGTHMTKSTKACAFLEGISLAIEKLFRLVGLNHCNFFKEWPTYITVATVDPKEIMDQKTEIYPKVANLDGVHPPVSIHVIDVYH</sequence>
<dbReference type="Proteomes" id="UP001396334">
    <property type="component" value="Unassembled WGS sequence"/>
</dbReference>
<evidence type="ECO:0000259" key="1">
    <source>
        <dbReference type="Pfam" id="PF13456"/>
    </source>
</evidence>
<keyword evidence="3" id="KW-1185">Reference proteome</keyword>
<proteinExistence type="predicted"/>